<dbReference type="HOGENOM" id="CLU_2626260_0_0_1"/>
<evidence type="ECO:0000256" key="1">
    <source>
        <dbReference type="SAM" id="MobiDB-lite"/>
    </source>
</evidence>
<dbReference type="Proteomes" id="UP000026962">
    <property type="component" value="Chromosome 8"/>
</dbReference>
<dbReference type="Gramene" id="OPUNC08G05190.1">
    <property type="protein sequence ID" value="OPUNC08G05190.1"/>
    <property type="gene ID" value="OPUNC08G05190"/>
</dbReference>
<evidence type="ECO:0000313" key="2">
    <source>
        <dbReference type="EnsemblPlants" id="OPUNC08G05190.1"/>
    </source>
</evidence>
<accession>A0A0E0LS39</accession>
<organism evidence="2">
    <name type="scientific">Oryza punctata</name>
    <name type="common">Red rice</name>
    <dbReference type="NCBI Taxonomy" id="4537"/>
    <lineage>
        <taxon>Eukaryota</taxon>
        <taxon>Viridiplantae</taxon>
        <taxon>Streptophyta</taxon>
        <taxon>Embryophyta</taxon>
        <taxon>Tracheophyta</taxon>
        <taxon>Spermatophyta</taxon>
        <taxon>Magnoliopsida</taxon>
        <taxon>Liliopsida</taxon>
        <taxon>Poales</taxon>
        <taxon>Poaceae</taxon>
        <taxon>BOP clade</taxon>
        <taxon>Oryzoideae</taxon>
        <taxon>Oryzeae</taxon>
        <taxon>Oryzinae</taxon>
        <taxon>Oryza</taxon>
    </lineage>
</organism>
<dbReference type="AlphaFoldDB" id="A0A0E0LS39"/>
<proteinExistence type="predicted"/>
<name>A0A0E0LS39_ORYPU</name>
<protein>
    <submittedName>
        <fullName evidence="2">Uncharacterized protein</fullName>
    </submittedName>
</protein>
<reference evidence="2" key="2">
    <citation type="submission" date="2018-05" db="EMBL/GenBank/DDBJ databases">
        <title>OpunRS2 (Oryza punctata Reference Sequence Version 2).</title>
        <authorList>
            <person name="Zhang J."/>
            <person name="Kudrna D."/>
            <person name="Lee S."/>
            <person name="Talag J."/>
            <person name="Welchert J."/>
            <person name="Wing R.A."/>
        </authorList>
    </citation>
    <scope>NUCLEOTIDE SEQUENCE [LARGE SCALE GENOMIC DNA]</scope>
</reference>
<feature type="region of interest" description="Disordered" evidence="1">
    <location>
        <begin position="1"/>
        <end position="52"/>
    </location>
</feature>
<evidence type="ECO:0000313" key="3">
    <source>
        <dbReference type="Proteomes" id="UP000026962"/>
    </source>
</evidence>
<dbReference type="EnsemblPlants" id="OPUNC08G05190.1">
    <property type="protein sequence ID" value="OPUNC08G05190.1"/>
    <property type="gene ID" value="OPUNC08G05190"/>
</dbReference>
<keyword evidence="3" id="KW-1185">Reference proteome</keyword>
<reference evidence="2" key="1">
    <citation type="submission" date="2015-04" db="UniProtKB">
        <authorList>
            <consortium name="EnsemblPlants"/>
        </authorList>
    </citation>
    <scope>IDENTIFICATION</scope>
</reference>
<feature type="compositionally biased region" description="Basic residues" evidence="1">
    <location>
        <begin position="20"/>
        <end position="36"/>
    </location>
</feature>
<sequence length="78" mass="9278">MGRHSLNRFQAGPGWEPRRRAAPARRTESRRRRRRGGAPAIHPPWRRRGGSELLSNGVHPSWKMQWICHIQIEHAWRR</sequence>